<name>A0A7T5RJK3_9BACT</name>
<feature type="transmembrane region" description="Helical" evidence="1">
    <location>
        <begin position="157"/>
        <end position="176"/>
    </location>
</feature>
<dbReference type="SUPFAM" id="SSF103481">
    <property type="entry name" value="Multidrug resistance efflux transporter EmrE"/>
    <property type="match status" value="2"/>
</dbReference>
<gene>
    <name evidence="3" type="ORF">HYW89_00115</name>
</gene>
<dbReference type="EMBL" id="CP066690">
    <property type="protein sequence ID" value="QQG45335.1"/>
    <property type="molecule type" value="Genomic_DNA"/>
</dbReference>
<feature type="transmembrane region" description="Helical" evidence="1">
    <location>
        <begin position="213"/>
        <end position="232"/>
    </location>
</feature>
<accession>A0A7T5RJK3</accession>
<protein>
    <submittedName>
        <fullName evidence="3">EamA family transporter</fullName>
    </submittedName>
</protein>
<keyword evidence="1" id="KW-0812">Transmembrane</keyword>
<proteinExistence type="predicted"/>
<dbReference type="PANTHER" id="PTHR22911">
    <property type="entry name" value="ACYL-MALONYL CONDENSING ENZYME-RELATED"/>
    <property type="match status" value="1"/>
</dbReference>
<evidence type="ECO:0000256" key="1">
    <source>
        <dbReference type="SAM" id="Phobius"/>
    </source>
</evidence>
<feature type="transmembrane region" description="Helical" evidence="1">
    <location>
        <begin position="182"/>
        <end position="201"/>
    </location>
</feature>
<keyword evidence="1" id="KW-1133">Transmembrane helix</keyword>
<feature type="domain" description="EamA" evidence="2">
    <location>
        <begin position="157"/>
        <end position="285"/>
    </location>
</feature>
<evidence type="ECO:0000259" key="2">
    <source>
        <dbReference type="Pfam" id="PF00892"/>
    </source>
</evidence>
<feature type="domain" description="EamA" evidence="2">
    <location>
        <begin position="2"/>
        <end position="133"/>
    </location>
</feature>
<dbReference type="Pfam" id="PF00892">
    <property type="entry name" value="EamA"/>
    <property type="match status" value="2"/>
</dbReference>
<dbReference type="InterPro" id="IPR037185">
    <property type="entry name" value="EmrE-like"/>
</dbReference>
<sequence length="287" mass="31767">MLWFWFALTAALAESVKDAVGKRGAERHNEYTAAWSQRFFALFLLLPAAFILGRSPLPDATFWIVLLIITASDTLTSLFYMRALKTAPLTHVLPMLALSPVFMLFTTPIINHEWPSLLGVGGVLISALGVYFFGLSRNHLGFFTPFRNLWQQEGTRLMLLVAILWGISAPLDKVAVLHSNPYFYAAAFNTTVAFTLLPFMLKRGAPAVGSLKNISILAPIGIFSALAFIFQMRAVGLAFVPHVIAIKRASIFFGALWGFLFFHEQFEKMRVLGTVLLLAGAILIVLS</sequence>
<feature type="transmembrane region" description="Helical" evidence="1">
    <location>
        <begin position="269"/>
        <end position="286"/>
    </location>
</feature>
<feature type="transmembrane region" description="Helical" evidence="1">
    <location>
        <begin position="116"/>
        <end position="136"/>
    </location>
</feature>
<dbReference type="InterPro" id="IPR000620">
    <property type="entry name" value="EamA_dom"/>
</dbReference>
<dbReference type="Proteomes" id="UP000595618">
    <property type="component" value="Chromosome"/>
</dbReference>
<keyword evidence="1" id="KW-0472">Membrane</keyword>
<feature type="transmembrane region" description="Helical" evidence="1">
    <location>
        <begin position="238"/>
        <end position="262"/>
    </location>
</feature>
<organism evidence="3 4">
    <name type="scientific">Candidatus Sungiibacteriota bacterium</name>
    <dbReference type="NCBI Taxonomy" id="2750080"/>
    <lineage>
        <taxon>Bacteria</taxon>
        <taxon>Candidatus Sungiibacteriota</taxon>
    </lineage>
</organism>
<dbReference type="AlphaFoldDB" id="A0A7T5RJK3"/>
<reference evidence="3 4" key="1">
    <citation type="submission" date="2020-07" db="EMBL/GenBank/DDBJ databases">
        <title>Huge and variable diversity of episymbiotic CPR bacteria and DPANN archaea in groundwater ecosystems.</title>
        <authorList>
            <person name="He C.Y."/>
            <person name="Keren R."/>
            <person name="Whittaker M."/>
            <person name="Farag I.F."/>
            <person name="Doudna J."/>
            <person name="Cate J.H.D."/>
            <person name="Banfield J.F."/>
        </authorList>
    </citation>
    <scope>NUCLEOTIDE SEQUENCE [LARGE SCALE GENOMIC DNA]</scope>
    <source>
        <strain evidence="3">NC_groundwater_541_Ag_S-0.1um_46_50</strain>
    </source>
</reference>
<feature type="transmembrane region" description="Helical" evidence="1">
    <location>
        <begin position="92"/>
        <end position="110"/>
    </location>
</feature>
<evidence type="ECO:0000313" key="3">
    <source>
        <dbReference type="EMBL" id="QQG45335.1"/>
    </source>
</evidence>
<dbReference type="GO" id="GO:0016020">
    <property type="term" value="C:membrane"/>
    <property type="evidence" value="ECO:0007669"/>
    <property type="project" value="InterPro"/>
</dbReference>
<evidence type="ECO:0000313" key="4">
    <source>
        <dbReference type="Proteomes" id="UP000595618"/>
    </source>
</evidence>
<dbReference type="PANTHER" id="PTHR22911:SF137">
    <property type="entry name" value="SOLUTE CARRIER FAMILY 35 MEMBER G2-RELATED"/>
    <property type="match status" value="1"/>
</dbReference>
<feature type="transmembrane region" description="Helical" evidence="1">
    <location>
        <begin position="60"/>
        <end position="80"/>
    </location>
</feature>